<dbReference type="GO" id="GO:0015215">
    <property type="term" value="F:nucleotide transmembrane transporter activity"/>
    <property type="evidence" value="ECO:0007669"/>
    <property type="project" value="UniProtKB-ARBA"/>
</dbReference>
<comment type="caution">
    <text evidence="12">The sequence shown here is derived from an EMBL/GenBank/DDBJ whole genome shotgun (WGS) entry which is preliminary data.</text>
</comment>
<evidence type="ECO:0000256" key="5">
    <source>
        <dbReference type="ARBA" id="ARBA00022737"/>
    </source>
</evidence>
<organism evidence="12 13">
    <name type="scientific">Coleophoma crateriformis</name>
    <dbReference type="NCBI Taxonomy" id="565419"/>
    <lineage>
        <taxon>Eukaryota</taxon>
        <taxon>Fungi</taxon>
        <taxon>Dikarya</taxon>
        <taxon>Ascomycota</taxon>
        <taxon>Pezizomycotina</taxon>
        <taxon>Leotiomycetes</taxon>
        <taxon>Helotiales</taxon>
        <taxon>Dermateaceae</taxon>
        <taxon>Coleophoma</taxon>
    </lineage>
</organism>
<feature type="repeat" description="Solcar" evidence="10">
    <location>
        <begin position="119"/>
        <end position="206"/>
    </location>
</feature>
<evidence type="ECO:0000313" key="13">
    <source>
        <dbReference type="Proteomes" id="UP000256328"/>
    </source>
</evidence>
<name>A0A3D8R8E5_9HELO</name>
<dbReference type="InterPro" id="IPR023395">
    <property type="entry name" value="MCP_dom_sf"/>
</dbReference>
<dbReference type="OrthoDB" id="428293at2759"/>
<dbReference type="PRINTS" id="PR00926">
    <property type="entry name" value="MITOCARRIER"/>
</dbReference>
<dbReference type="InterPro" id="IPR044712">
    <property type="entry name" value="SLC25A32-like"/>
</dbReference>
<keyword evidence="3 11" id="KW-0813">Transport</keyword>
<feature type="repeat" description="Solcar" evidence="10">
    <location>
        <begin position="9"/>
        <end position="97"/>
    </location>
</feature>
<dbReference type="SUPFAM" id="SSF103506">
    <property type="entry name" value="Mitochondrial carrier"/>
    <property type="match status" value="1"/>
</dbReference>
<evidence type="ECO:0000256" key="7">
    <source>
        <dbReference type="ARBA" id="ARBA00022989"/>
    </source>
</evidence>
<keyword evidence="7" id="KW-1133">Transmembrane helix</keyword>
<proteinExistence type="inferred from homology"/>
<keyword evidence="13" id="KW-1185">Reference proteome</keyword>
<evidence type="ECO:0000256" key="2">
    <source>
        <dbReference type="ARBA" id="ARBA00006375"/>
    </source>
</evidence>
<dbReference type="PANTHER" id="PTHR45683">
    <property type="entry name" value="MITOCHONDRIAL NICOTINAMIDE ADENINE DINUCLEOTIDE TRANSPORTER 1-RELATED-RELATED"/>
    <property type="match status" value="1"/>
</dbReference>
<evidence type="ECO:0000313" key="12">
    <source>
        <dbReference type="EMBL" id="RDW70323.1"/>
    </source>
</evidence>
<accession>A0A3D8R8E5</accession>
<dbReference type="AlphaFoldDB" id="A0A3D8R8E5"/>
<evidence type="ECO:0000256" key="1">
    <source>
        <dbReference type="ARBA" id="ARBA00004448"/>
    </source>
</evidence>
<dbReference type="EMBL" id="PDLN01000012">
    <property type="protein sequence ID" value="RDW70323.1"/>
    <property type="molecule type" value="Genomic_DNA"/>
</dbReference>
<keyword evidence="5" id="KW-0677">Repeat</keyword>
<dbReference type="PROSITE" id="PS50920">
    <property type="entry name" value="SOLCAR"/>
    <property type="match status" value="3"/>
</dbReference>
<evidence type="ECO:0000256" key="8">
    <source>
        <dbReference type="ARBA" id="ARBA00023128"/>
    </source>
</evidence>
<keyword evidence="6" id="KW-0999">Mitochondrion inner membrane</keyword>
<feature type="repeat" description="Solcar" evidence="10">
    <location>
        <begin position="235"/>
        <end position="318"/>
    </location>
</feature>
<dbReference type="Proteomes" id="UP000256328">
    <property type="component" value="Unassembled WGS sequence"/>
</dbReference>
<protein>
    <submittedName>
        <fullName evidence="12">Putative FAD carrier protein FLX1</fullName>
    </submittedName>
</protein>
<evidence type="ECO:0000256" key="3">
    <source>
        <dbReference type="ARBA" id="ARBA00022448"/>
    </source>
</evidence>
<dbReference type="Pfam" id="PF00153">
    <property type="entry name" value="Mito_carr"/>
    <property type="match status" value="3"/>
</dbReference>
<keyword evidence="4 10" id="KW-0812">Transmembrane</keyword>
<evidence type="ECO:0000256" key="6">
    <source>
        <dbReference type="ARBA" id="ARBA00022792"/>
    </source>
</evidence>
<keyword evidence="9 10" id="KW-0472">Membrane</keyword>
<evidence type="ECO:0000256" key="4">
    <source>
        <dbReference type="ARBA" id="ARBA00022692"/>
    </source>
</evidence>
<dbReference type="InterPro" id="IPR018108">
    <property type="entry name" value="MCP_transmembrane"/>
</dbReference>
<dbReference type="InterPro" id="IPR002067">
    <property type="entry name" value="MCP"/>
</dbReference>
<evidence type="ECO:0000256" key="10">
    <source>
        <dbReference type="PROSITE-ProRule" id="PRU00282"/>
    </source>
</evidence>
<dbReference type="Gene3D" id="1.50.40.10">
    <property type="entry name" value="Mitochondrial carrier domain"/>
    <property type="match status" value="1"/>
</dbReference>
<evidence type="ECO:0000256" key="11">
    <source>
        <dbReference type="RuleBase" id="RU000488"/>
    </source>
</evidence>
<comment type="subcellular location">
    <subcellularLocation>
        <location evidence="1">Mitochondrion inner membrane</location>
        <topology evidence="1">Multi-pass membrane protein</topology>
    </subcellularLocation>
</comment>
<evidence type="ECO:0000256" key="9">
    <source>
        <dbReference type="ARBA" id="ARBA00023136"/>
    </source>
</evidence>
<keyword evidence="8" id="KW-0496">Mitochondrion</keyword>
<reference evidence="12 13" key="1">
    <citation type="journal article" date="2018" name="IMA Fungus">
        <title>IMA Genome-F 9: Draft genome sequence of Annulohypoxylon stygium, Aspergillus mulundensis, Berkeleyomyces basicola (syn. Thielaviopsis basicola), Ceratocystis smalleyi, two Cercospora beticola strains, Coleophoma cylindrospora, Fusarium fracticaudum, Phialophora cf. hyalina, and Morchella septimelata.</title>
        <authorList>
            <person name="Wingfield B.D."/>
            <person name="Bills G.F."/>
            <person name="Dong Y."/>
            <person name="Huang W."/>
            <person name="Nel W.J."/>
            <person name="Swalarsk-Parry B.S."/>
            <person name="Vaghefi N."/>
            <person name="Wilken P.M."/>
            <person name="An Z."/>
            <person name="de Beer Z.W."/>
            <person name="De Vos L."/>
            <person name="Chen L."/>
            <person name="Duong T.A."/>
            <person name="Gao Y."/>
            <person name="Hammerbacher A."/>
            <person name="Kikkert J.R."/>
            <person name="Li Y."/>
            <person name="Li H."/>
            <person name="Li K."/>
            <person name="Li Q."/>
            <person name="Liu X."/>
            <person name="Ma X."/>
            <person name="Naidoo K."/>
            <person name="Pethybridge S.J."/>
            <person name="Sun J."/>
            <person name="Steenkamp E.T."/>
            <person name="van der Nest M.A."/>
            <person name="van Wyk S."/>
            <person name="Wingfield M.J."/>
            <person name="Xiong C."/>
            <person name="Yue Q."/>
            <person name="Zhang X."/>
        </authorList>
    </citation>
    <scope>NUCLEOTIDE SEQUENCE [LARGE SCALE GENOMIC DNA]</scope>
    <source>
        <strain evidence="12 13">BP5796</strain>
    </source>
</reference>
<sequence length="326" mass="35971">MRDNHGRMSPALVEAFAGFAAGNISTLAVHPLDVIKTRLQVHRSTSSAPISSLTVLRSLTSNASPIQSLYRGLTPNLIGNSFSWGIFFYFKSRIEDSIGKLRNRPINDSHSFRLGQYKLDWSDHFVASGSSGLLIAVGTAPIWVLKTRIVTTDKGSDGAYTSMWQGAKDIWKTEGLRGFYRGLGASCLGVSHGAVQFAVYDSMKSFWAGYIERTPRATASGGKDRDGEQKLSNTATTICSLSSKVIAGVTTYPYQPIRSRMQTKNAEERFGKGFTGVAKRIFREEGIRGFYRGVGTSVIRVLPATWVTFLVYENVKYYLPFWAGDE</sequence>
<gene>
    <name evidence="12" type="ORF">BP5796_08720</name>
</gene>
<comment type="similarity">
    <text evidence="2 11">Belongs to the mitochondrial carrier (TC 2.A.29) family.</text>
</comment>
<dbReference type="GO" id="GO:0005743">
    <property type="term" value="C:mitochondrial inner membrane"/>
    <property type="evidence" value="ECO:0007669"/>
    <property type="project" value="UniProtKB-SubCell"/>
</dbReference>